<reference evidence="2" key="1">
    <citation type="journal article" date="2023" name="Nat. Plants">
        <title>Single-cell RNA sequencing provides a high-resolution roadmap for understanding the multicellular compartmentation of specialized metabolism.</title>
        <authorList>
            <person name="Sun S."/>
            <person name="Shen X."/>
            <person name="Li Y."/>
            <person name="Li Y."/>
            <person name="Wang S."/>
            <person name="Li R."/>
            <person name="Zhang H."/>
            <person name="Shen G."/>
            <person name="Guo B."/>
            <person name="Wei J."/>
            <person name="Xu J."/>
            <person name="St-Pierre B."/>
            <person name="Chen S."/>
            <person name="Sun C."/>
        </authorList>
    </citation>
    <scope>NUCLEOTIDE SEQUENCE [LARGE SCALE GENOMIC DNA]</scope>
</reference>
<dbReference type="Proteomes" id="UP001060085">
    <property type="component" value="Linkage Group LG07"/>
</dbReference>
<gene>
    <name evidence="1" type="ORF">M9H77_31547</name>
</gene>
<keyword evidence="2" id="KW-1185">Reference proteome</keyword>
<protein>
    <submittedName>
        <fullName evidence="1">Uncharacterized protein</fullName>
    </submittedName>
</protein>
<proteinExistence type="predicted"/>
<organism evidence="1 2">
    <name type="scientific">Catharanthus roseus</name>
    <name type="common">Madagascar periwinkle</name>
    <name type="synonym">Vinca rosea</name>
    <dbReference type="NCBI Taxonomy" id="4058"/>
    <lineage>
        <taxon>Eukaryota</taxon>
        <taxon>Viridiplantae</taxon>
        <taxon>Streptophyta</taxon>
        <taxon>Embryophyta</taxon>
        <taxon>Tracheophyta</taxon>
        <taxon>Spermatophyta</taxon>
        <taxon>Magnoliopsida</taxon>
        <taxon>eudicotyledons</taxon>
        <taxon>Gunneridae</taxon>
        <taxon>Pentapetalae</taxon>
        <taxon>asterids</taxon>
        <taxon>lamiids</taxon>
        <taxon>Gentianales</taxon>
        <taxon>Apocynaceae</taxon>
        <taxon>Rauvolfioideae</taxon>
        <taxon>Vinceae</taxon>
        <taxon>Catharanthinae</taxon>
        <taxon>Catharanthus</taxon>
    </lineage>
</organism>
<evidence type="ECO:0000313" key="1">
    <source>
        <dbReference type="EMBL" id="KAI5654360.1"/>
    </source>
</evidence>
<comment type="caution">
    <text evidence="1">The sequence shown here is derived from an EMBL/GenBank/DDBJ whole genome shotgun (WGS) entry which is preliminary data.</text>
</comment>
<accession>A0ACC0A1E6</accession>
<name>A0ACC0A1E6_CATRO</name>
<evidence type="ECO:0000313" key="2">
    <source>
        <dbReference type="Proteomes" id="UP001060085"/>
    </source>
</evidence>
<sequence>MLHIYWHHFMPPDDHTLTNRKRMKYHIGDIVEVIGNIPGLIGSYYAMLVISIEEDQSGPLKEVVHIKFLCPMPPDVANTCHSLDECADAYANDGWWVRVIAGKFGSEYFVHFDITNEELPYPVEKLKIHLDWSNSRRKTKPYPVYK</sequence>
<dbReference type="EMBL" id="CM044707">
    <property type="protein sequence ID" value="KAI5654360.1"/>
    <property type="molecule type" value="Genomic_DNA"/>
</dbReference>